<name>A0A2N9INV8_FAGSY</name>
<dbReference type="AlphaFoldDB" id="A0A2N9INV8"/>
<feature type="compositionally biased region" description="Basic and acidic residues" evidence="1">
    <location>
        <begin position="30"/>
        <end position="47"/>
    </location>
</feature>
<evidence type="ECO:0000313" key="2">
    <source>
        <dbReference type="EMBL" id="SPD25661.1"/>
    </source>
</evidence>
<feature type="compositionally biased region" description="Polar residues" evidence="1">
    <location>
        <begin position="1"/>
        <end position="11"/>
    </location>
</feature>
<reference evidence="2" key="1">
    <citation type="submission" date="2018-02" db="EMBL/GenBank/DDBJ databases">
        <authorList>
            <person name="Cohen D.B."/>
            <person name="Kent A.D."/>
        </authorList>
    </citation>
    <scope>NUCLEOTIDE SEQUENCE</scope>
</reference>
<sequence length="59" mass="6443">MAHPESTNSDEWLSEAGEWLGGRALMNGQRNKEGEGRRSKEDEERRFPKLLGASGGLGG</sequence>
<evidence type="ECO:0000256" key="1">
    <source>
        <dbReference type="SAM" id="MobiDB-lite"/>
    </source>
</evidence>
<organism evidence="2">
    <name type="scientific">Fagus sylvatica</name>
    <name type="common">Beechnut</name>
    <dbReference type="NCBI Taxonomy" id="28930"/>
    <lineage>
        <taxon>Eukaryota</taxon>
        <taxon>Viridiplantae</taxon>
        <taxon>Streptophyta</taxon>
        <taxon>Embryophyta</taxon>
        <taxon>Tracheophyta</taxon>
        <taxon>Spermatophyta</taxon>
        <taxon>Magnoliopsida</taxon>
        <taxon>eudicotyledons</taxon>
        <taxon>Gunneridae</taxon>
        <taxon>Pentapetalae</taxon>
        <taxon>rosids</taxon>
        <taxon>fabids</taxon>
        <taxon>Fagales</taxon>
        <taxon>Fagaceae</taxon>
        <taxon>Fagus</taxon>
    </lineage>
</organism>
<gene>
    <name evidence="2" type="ORF">FSB_LOCUS53543</name>
</gene>
<feature type="region of interest" description="Disordered" evidence="1">
    <location>
        <begin position="1"/>
        <end position="59"/>
    </location>
</feature>
<proteinExistence type="predicted"/>
<protein>
    <submittedName>
        <fullName evidence="2">Uncharacterized protein</fullName>
    </submittedName>
</protein>
<accession>A0A2N9INV8</accession>
<dbReference type="EMBL" id="OIVN01006126">
    <property type="protein sequence ID" value="SPD25661.1"/>
    <property type="molecule type" value="Genomic_DNA"/>
</dbReference>